<evidence type="ECO:0000313" key="10">
    <source>
        <dbReference type="Proteomes" id="UP000301870"/>
    </source>
</evidence>
<dbReference type="OrthoDB" id="2110451at2759"/>
<keyword evidence="10" id="KW-1185">Reference proteome</keyword>
<protein>
    <recommendedName>
        <fullName evidence="1">Anaphase-promoting complex subunit 4</fullName>
    </recommendedName>
</protein>
<proteinExistence type="predicted"/>
<dbReference type="PANTHER" id="PTHR13260:SF0">
    <property type="entry name" value="ANAPHASE-PROMOTING COMPLEX SUBUNIT 4"/>
    <property type="match status" value="1"/>
</dbReference>
<dbReference type="RefSeq" id="XP_022829327.1">
    <property type="nucleotide sequence ID" value="XM_022973559.1"/>
</dbReference>
<dbReference type="GO" id="GO:0005680">
    <property type="term" value="C:anaphase-promoting complex"/>
    <property type="evidence" value="ECO:0007669"/>
    <property type="project" value="InterPro"/>
</dbReference>
<evidence type="ECO:0000259" key="9">
    <source>
        <dbReference type="Pfam" id="PF23405"/>
    </source>
</evidence>
<keyword evidence="5" id="KW-0131">Cell cycle</keyword>
<dbReference type="Pfam" id="PF12896">
    <property type="entry name" value="ANAPC4"/>
    <property type="match status" value="1"/>
</dbReference>
<feature type="compositionally biased region" description="Low complexity" evidence="6">
    <location>
        <begin position="756"/>
        <end position="769"/>
    </location>
</feature>
<dbReference type="InterPro" id="IPR024789">
    <property type="entry name" value="APC4"/>
</dbReference>
<dbReference type="InterPro" id="IPR024977">
    <property type="entry name" value="Apc4-like_WD40_dom"/>
</dbReference>
<feature type="domain" description="Anaphase-promoting complex subunit 4 C-terminal half WD40" evidence="9">
    <location>
        <begin position="619"/>
        <end position="742"/>
    </location>
</feature>
<dbReference type="GO" id="GO:0034399">
    <property type="term" value="C:nuclear periphery"/>
    <property type="evidence" value="ECO:0007669"/>
    <property type="project" value="TreeGrafter"/>
</dbReference>
<dbReference type="GO" id="GO:0051301">
    <property type="term" value="P:cell division"/>
    <property type="evidence" value="ECO:0007669"/>
    <property type="project" value="UniProtKB-KW"/>
</dbReference>
<accession>A0A9J7EIX4</accession>
<sequence>MYHCGMRQVGERHVAYKVNLMVWSNRLDLLALSNFKGEVQIHRLHWQKVWNFAPPKENVTVCAMAWRPDGKALAIGYSSGAVFIVDIEDKEILDRYDLEQENPDEFDTNRFGITCITWAVRSDTLESATDPNIYDDSTIFLQNLPSSNGNSQGTDENIKDYKEFVPPNQLNMLMVGYGTGYIYLNIFGRYPFGTIHLAQVAKDDFGEYKVLDICMSDDFSMMQVLYLDRMTSHLYVSLINTSVLSAFAEEVYIVAKKHGDIVKMISYLDQTMNSITEAWEHILLEMDTKMAEYAASVPEGGVSADLLELLMLGTPSDELELCLLQKLTVNDLKKFGNSIELSYSTIQKLVLKQLNIVGQNLTYYLSELRGLTRIPDRYQILGIEESTVTEAIRACCAFLNKCLELQQVIDTSMRNYKAFFRWLFVVIVRLLGEQTPSEIVKITQQELGHIAEFLYNFDNVQVESAETLPDKPVKFNLERLGQYLEDQELTILPEEEDNPWRKFLKDNSCLLKDNDTIFSLAEFKKFSLVQQQQHLKSTVGQVFDISKKETGRYMSPIFNIKCYEDKSDGKLSENLKICQAYYDSESSFVTAFVDSNNVNDGIHFMSIKIKDKACSVTAMKYTFSTMILGDKNPNDELLSVMDLQFYSPEYLSVLTSHPHNEESSIFIQLPLGIIQVNAPECALKPKLFLFNEKVNKKNISTLIESGVFKVLDKMDGFRIAVSGGRKVAVVLSKSYRKVRVFEMEIDGDDEEDETLDTTTQSQSTNDQSTISEKQNTSTTATDVTFLKVF</sequence>
<evidence type="ECO:0000256" key="2">
    <source>
        <dbReference type="ARBA" id="ARBA00022618"/>
    </source>
</evidence>
<dbReference type="CTD" id="31835"/>
<dbReference type="GO" id="GO:0031145">
    <property type="term" value="P:anaphase-promoting complex-dependent catabolic process"/>
    <property type="evidence" value="ECO:0007669"/>
    <property type="project" value="InterPro"/>
</dbReference>
<keyword evidence="3" id="KW-0498">Mitosis</keyword>
<dbReference type="SUPFAM" id="SSF50978">
    <property type="entry name" value="WD40 repeat-like"/>
    <property type="match status" value="1"/>
</dbReference>
<dbReference type="GO" id="GO:0070979">
    <property type="term" value="P:protein K11-linked ubiquitination"/>
    <property type="evidence" value="ECO:0007669"/>
    <property type="project" value="TreeGrafter"/>
</dbReference>
<dbReference type="AlphaFoldDB" id="A0A9J7EIX4"/>
<evidence type="ECO:0000313" key="11">
    <source>
        <dbReference type="RefSeq" id="XP_022829327.1"/>
    </source>
</evidence>
<gene>
    <name evidence="11" type="primary">LOC111358425</name>
</gene>
<organism evidence="10 11">
    <name type="scientific">Spodoptera litura</name>
    <name type="common">Asian cotton leafworm</name>
    <dbReference type="NCBI Taxonomy" id="69820"/>
    <lineage>
        <taxon>Eukaryota</taxon>
        <taxon>Metazoa</taxon>
        <taxon>Ecdysozoa</taxon>
        <taxon>Arthropoda</taxon>
        <taxon>Hexapoda</taxon>
        <taxon>Insecta</taxon>
        <taxon>Pterygota</taxon>
        <taxon>Neoptera</taxon>
        <taxon>Endopterygota</taxon>
        <taxon>Lepidoptera</taxon>
        <taxon>Glossata</taxon>
        <taxon>Ditrysia</taxon>
        <taxon>Noctuoidea</taxon>
        <taxon>Noctuidae</taxon>
        <taxon>Amphipyrinae</taxon>
        <taxon>Spodoptera</taxon>
    </lineage>
</organism>
<dbReference type="InterPro" id="IPR024790">
    <property type="entry name" value="APC4_long_dom"/>
</dbReference>
<dbReference type="InterPro" id="IPR036322">
    <property type="entry name" value="WD40_repeat_dom_sf"/>
</dbReference>
<evidence type="ECO:0000256" key="5">
    <source>
        <dbReference type="ARBA" id="ARBA00023306"/>
    </source>
</evidence>
<dbReference type="Gene3D" id="2.130.10.10">
    <property type="entry name" value="YVTN repeat-like/Quinoprotein amine dehydrogenase"/>
    <property type="match status" value="1"/>
</dbReference>
<dbReference type="InterPro" id="IPR015943">
    <property type="entry name" value="WD40/YVTN_repeat-like_dom_sf"/>
</dbReference>
<dbReference type="PANTHER" id="PTHR13260">
    <property type="entry name" value="ANAPHASE PROMOTING COMPLEX SUBUNIT 4 APC4"/>
    <property type="match status" value="1"/>
</dbReference>
<evidence type="ECO:0000256" key="3">
    <source>
        <dbReference type="ARBA" id="ARBA00022776"/>
    </source>
</evidence>
<dbReference type="GeneID" id="111358425"/>
<evidence type="ECO:0000259" key="7">
    <source>
        <dbReference type="Pfam" id="PF12894"/>
    </source>
</evidence>
<evidence type="ECO:0000256" key="4">
    <source>
        <dbReference type="ARBA" id="ARBA00022786"/>
    </source>
</evidence>
<evidence type="ECO:0000256" key="1">
    <source>
        <dbReference type="ARBA" id="ARBA00016067"/>
    </source>
</evidence>
<evidence type="ECO:0000259" key="8">
    <source>
        <dbReference type="Pfam" id="PF12896"/>
    </source>
</evidence>
<reference evidence="11" key="1">
    <citation type="submission" date="2025-08" db="UniProtKB">
        <authorList>
            <consortium name="RefSeq"/>
        </authorList>
    </citation>
    <scope>IDENTIFICATION</scope>
    <source>
        <strain evidence="11">Ishihara</strain>
        <tissue evidence="11">Whole body</tissue>
    </source>
</reference>
<feature type="domain" description="Anaphase-promoting complex subunit 4-like WD40" evidence="7">
    <location>
        <begin position="21"/>
        <end position="120"/>
    </location>
</feature>
<dbReference type="InterPro" id="IPR056358">
    <property type="entry name" value="APC4_C"/>
</dbReference>
<name>A0A9J7EIX4_SPOLT</name>
<keyword evidence="2" id="KW-0132">Cell division</keyword>
<dbReference type="Pfam" id="PF12894">
    <property type="entry name" value="ANAPC4_WD40"/>
    <property type="match status" value="1"/>
</dbReference>
<keyword evidence="4" id="KW-0833">Ubl conjugation pathway</keyword>
<dbReference type="KEGG" id="sliu:111358425"/>
<evidence type="ECO:0000256" key="6">
    <source>
        <dbReference type="SAM" id="MobiDB-lite"/>
    </source>
</evidence>
<dbReference type="Pfam" id="PF23405">
    <property type="entry name" value="WD40_APC4_C-half"/>
    <property type="match status" value="1"/>
</dbReference>
<dbReference type="Proteomes" id="UP000301870">
    <property type="component" value="Chromosome 27"/>
</dbReference>
<feature type="domain" description="Anaphase-promoting complex subunit 4 long" evidence="8">
    <location>
        <begin position="238"/>
        <end position="430"/>
    </location>
</feature>
<feature type="region of interest" description="Disordered" evidence="6">
    <location>
        <begin position="749"/>
        <end position="775"/>
    </location>
</feature>